<dbReference type="PANTHER" id="PTHR15314">
    <property type="entry name" value="RIBONUCLEASE P PROTEIN SUBUNIT P20"/>
    <property type="match status" value="1"/>
</dbReference>
<comment type="caution">
    <text evidence="5">The sequence shown here is derived from an EMBL/GenBank/DDBJ whole genome shotgun (WGS) entry which is preliminary data.</text>
</comment>
<feature type="region of interest" description="Disordered" evidence="4">
    <location>
        <begin position="178"/>
        <end position="217"/>
    </location>
</feature>
<dbReference type="GO" id="GO:0003676">
    <property type="term" value="F:nucleic acid binding"/>
    <property type="evidence" value="ECO:0007669"/>
    <property type="project" value="InterPro"/>
</dbReference>
<dbReference type="PANTHER" id="PTHR15314:SF1">
    <property type="entry name" value="RIBONUCLEASE P PROTEIN SUBUNIT P20"/>
    <property type="match status" value="1"/>
</dbReference>
<dbReference type="Proteomes" id="UP001219525">
    <property type="component" value="Unassembled WGS sequence"/>
</dbReference>
<gene>
    <name evidence="5" type="ORF">GGX14DRAFT_559132</name>
</gene>
<keyword evidence="3" id="KW-0539">Nucleus</keyword>
<organism evidence="5 6">
    <name type="scientific">Mycena pura</name>
    <dbReference type="NCBI Taxonomy" id="153505"/>
    <lineage>
        <taxon>Eukaryota</taxon>
        <taxon>Fungi</taxon>
        <taxon>Dikarya</taxon>
        <taxon>Basidiomycota</taxon>
        <taxon>Agaricomycotina</taxon>
        <taxon>Agaricomycetes</taxon>
        <taxon>Agaricomycetidae</taxon>
        <taxon>Agaricales</taxon>
        <taxon>Marasmiineae</taxon>
        <taxon>Mycenaceae</taxon>
        <taxon>Mycena</taxon>
    </lineage>
</organism>
<dbReference type="InterPro" id="IPR036882">
    <property type="entry name" value="Alba-like_dom_sf"/>
</dbReference>
<evidence type="ECO:0000256" key="3">
    <source>
        <dbReference type="ARBA" id="ARBA00023242"/>
    </source>
</evidence>
<name>A0AAD6VVK4_9AGAR</name>
<feature type="compositionally biased region" description="Low complexity" evidence="4">
    <location>
        <begin position="190"/>
        <end position="202"/>
    </location>
</feature>
<dbReference type="Gene3D" id="3.30.110.20">
    <property type="entry name" value="Alba-like domain"/>
    <property type="match status" value="1"/>
</dbReference>
<evidence type="ECO:0000256" key="2">
    <source>
        <dbReference type="ARBA" id="ARBA00022694"/>
    </source>
</evidence>
<proteinExistence type="predicted"/>
<dbReference type="EMBL" id="JARJCW010000008">
    <property type="protein sequence ID" value="KAJ7221647.1"/>
    <property type="molecule type" value="Genomic_DNA"/>
</dbReference>
<dbReference type="GO" id="GO:0005655">
    <property type="term" value="C:nucleolar ribonuclease P complex"/>
    <property type="evidence" value="ECO:0007669"/>
    <property type="project" value="InterPro"/>
</dbReference>
<evidence type="ECO:0000313" key="5">
    <source>
        <dbReference type="EMBL" id="KAJ7221647.1"/>
    </source>
</evidence>
<feature type="region of interest" description="Disordered" evidence="4">
    <location>
        <begin position="1"/>
        <end position="70"/>
    </location>
</feature>
<keyword evidence="6" id="KW-1185">Reference proteome</keyword>
<evidence type="ECO:0000313" key="6">
    <source>
        <dbReference type="Proteomes" id="UP001219525"/>
    </source>
</evidence>
<evidence type="ECO:0000256" key="4">
    <source>
        <dbReference type="SAM" id="MobiDB-lite"/>
    </source>
</evidence>
<reference evidence="5" key="1">
    <citation type="submission" date="2023-03" db="EMBL/GenBank/DDBJ databases">
        <title>Massive genome expansion in bonnet fungi (Mycena s.s.) driven by repeated elements and novel gene families across ecological guilds.</title>
        <authorList>
            <consortium name="Lawrence Berkeley National Laboratory"/>
            <person name="Harder C.B."/>
            <person name="Miyauchi S."/>
            <person name="Viragh M."/>
            <person name="Kuo A."/>
            <person name="Thoen E."/>
            <person name="Andreopoulos B."/>
            <person name="Lu D."/>
            <person name="Skrede I."/>
            <person name="Drula E."/>
            <person name="Henrissat B."/>
            <person name="Morin E."/>
            <person name="Kohler A."/>
            <person name="Barry K."/>
            <person name="LaButti K."/>
            <person name="Morin E."/>
            <person name="Salamov A."/>
            <person name="Lipzen A."/>
            <person name="Mereny Z."/>
            <person name="Hegedus B."/>
            <person name="Baldrian P."/>
            <person name="Stursova M."/>
            <person name="Weitz H."/>
            <person name="Taylor A."/>
            <person name="Grigoriev I.V."/>
            <person name="Nagy L.G."/>
            <person name="Martin F."/>
            <person name="Kauserud H."/>
        </authorList>
    </citation>
    <scope>NUCLEOTIDE SEQUENCE</scope>
    <source>
        <strain evidence="5">9144</strain>
    </source>
</reference>
<dbReference type="Pfam" id="PF12328">
    <property type="entry name" value="Rpp20"/>
    <property type="match status" value="1"/>
</dbReference>
<dbReference type="InterPro" id="IPR014612">
    <property type="entry name" value="Pop7/Rpp20"/>
</dbReference>
<keyword evidence="2" id="KW-0819">tRNA processing</keyword>
<dbReference type="GO" id="GO:0000172">
    <property type="term" value="C:ribonuclease MRP complex"/>
    <property type="evidence" value="ECO:0007669"/>
    <property type="project" value="InterPro"/>
</dbReference>
<dbReference type="AlphaFoldDB" id="A0AAD6VVK4"/>
<sequence length="217" mass="23712">MKRTLGDSPQRPAKRIRRDGTGNESLPTPVNDGATMPKAEPRPRIVKLAPPRPFPTVPRSVSATGPRSAHKEGKNLICITRKTPLAAYLRRCKNLIIADGYKTLHLSAMGAAIPHLLQLSVALPSILPFAADQFSTCITTDTEQVRDEIHPEDEDEDITYRTRGKSTLLIVIKIGDGEFEGDSAPRPRQKAPQKQMAAAPVANSNRIVVSEPDQEAI</sequence>
<protein>
    <submittedName>
        <fullName evidence="5">Uncharacterized protein</fullName>
    </submittedName>
</protein>
<dbReference type="GO" id="GO:0001682">
    <property type="term" value="P:tRNA 5'-leader removal"/>
    <property type="evidence" value="ECO:0007669"/>
    <property type="project" value="InterPro"/>
</dbReference>
<evidence type="ECO:0000256" key="1">
    <source>
        <dbReference type="ARBA" id="ARBA00004604"/>
    </source>
</evidence>
<accession>A0AAD6VVK4</accession>
<comment type="subcellular location">
    <subcellularLocation>
        <location evidence="1">Nucleus</location>
        <location evidence="1">Nucleolus</location>
    </subcellularLocation>
</comment>
<dbReference type="SUPFAM" id="SSF82704">
    <property type="entry name" value="AlbA-like"/>
    <property type="match status" value="1"/>
</dbReference>